<dbReference type="Gene3D" id="3.40.50.150">
    <property type="entry name" value="Vaccinia Virus protein VP39"/>
    <property type="match status" value="1"/>
</dbReference>
<dbReference type="InterPro" id="IPR029063">
    <property type="entry name" value="SAM-dependent_MTases_sf"/>
</dbReference>
<dbReference type="SUPFAM" id="SSF53335">
    <property type="entry name" value="S-adenosyl-L-methionine-dependent methyltransferases"/>
    <property type="match status" value="1"/>
</dbReference>
<gene>
    <name evidence="3" type="ORF">METZ01_LOCUS159783</name>
</gene>
<accession>A0A382AZN6</accession>
<evidence type="ECO:0000256" key="2">
    <source>
        <dbReference type="ARBA" id="ARBA00022679"/>
    </source>
</evidence>
<dbReference type="GO" id="GO:0031167">
    <property type="term" value="P:rRNA methylation"/>
    <property type="evidence" value="ECO:0007669"/>
    <property type="project" value="InterPro"/>
</dbReference>
<proteinExistence type="predicted"/>
<dbReference type="AlphaFoldDB" id="A0A382AZN6"/>
<dbReference type="GO" id="GO:0008168">
    <property type="term" value="F:methyltransferase activity"/>
    <property type="evidence" value="ECO:0007669"/>
    <property type="project" value="UniProtKB-KW"/>
</dbReference>
<evidence type="ECO:0008006" key="4">
    <source>
        <dbReference type="Google" id="ProtNLM"/>
    </source>
</evidence>
<dbReference type="Pfam" id="PF03602">
    <property type="entry name" value="Cons_hypoth95"/>
    <property type="match status" value="1"/>
</dbReference>
<dbReference type="CDD" id="cd02440">
    <property type="entry name" value="AdoMet_MTases"/>
    <property type="match status" value="1"/>
</dbReference>
<evidence type="ECO:0000256" key="1">
    <source>
        <dbReference type="ARBA" id="ARBA00022603"/>
    </source>
</evidence>
<name>A0A382AZN6_9ZZZZ</name>
<keyword evidence="1" id="KW-0489">Methyltransferase</keyword>
<dbReference type="PANTHER" id="PTHR43542">
    <property type="entry name" value="METHYLTRANSFERASE"/>
    <property type="match status" value="1"/>
</dbReference>
<protein>
    <recommendedName>
        <fullName evidence="4">16S rRNA (Guanine(966)-N(2))-methyltransferase RsmD</fullName>
    </recommendedName>
</protein>
<organism evidence="3">
    <name type="scientific">marine metagenome</name>
    <dbReference type="NCBI Taxonomy" id="408172"/>
    <lineage>
        <taxon>unclassified sequences</taxon>
        <taxon>metagenomes</taxon>
        <taxon>ecological metagenomes</taxon>
    </lineage>
</organism>
<dbReference type="PIRSF" id="PIRSF004553">
    <property type="entry name" value="CHP00095"/>
    <property type="match status" value="1"/>
</dbReference>
<dbReference type="PANTHER" id="PTHR43542:SF1">
    <property type="entry name" value="METHYLTRANSFERASE"/>
    <property type="match status" value="1"/>
</dbReference>
<dbReference type="InterPro" id="IPR002052">
    <property type="entry name" value="DNA_methylase_N6_adenine_CS"/>
</dbReference>
<dbReference type="InterPro" id="IPR004398">
    <property type="entry name" value="RNA_MeTrfase_RsmD"/>
</dbReference>
<reference evidence="3" key="1">
    <citation type="submission" date="2018-05" db="EMBL/GenBank/DDBJ databases">
        <authorList>
            <person name="Lanie J.A."/>
            <person name="Ng W.-L."/>
            <person name="Kazmierczak K.M."/>
            <person name="Andrzejewski T.M."/>
            <person name="Davidsen T.M."/>
            <person name="Wayne K.J."/>
            <person name="Tettelin H."/>
            <person name="Glass J.I."/>
            <person name="Rusch D."/>
            <person name="Podicherti R."/>
            <person name="Tsui H.-C.T."/>
            <person name="Winkler M.E."/>
        </authorList>
    </citation>
    <scope>NUCLEOTIDE SEQUENCE</scope>
</reference>
<dbReference type="GO" id="GO:0003676">
    <property type="term" value="F:nucleic acid binding"/>
    <property type="evidence" value="ECO:0007669"/>
    <property type="project" value="InterPro"/>
</dbReference>
<dbReference type="EMBL" id="UINC01027533">
    <property type="protein sequence ID" value="SVB06929.1"/>
    <property type="molecule type" value="Genomic_DNA"/>
</dbReference>
<dbReference type="PROSITE" id="PS00092">
    <property type="entry name" value="N6_MTASE"/>
    <property type="match status" value="1"/>
</dbReference>
<sequence length="223" mass="24591">MEFILPGAFPTRRRASRSTAGRCSTLNPGPVVALRIVTGRLRGRNIPFSSKRHGDIRVTSGRLKEAVFDRLGSSLEGLAFLDVCAGSGQMALEAYSRGAMVTAVEPHRRRRDLLRQLMHEWGVNHLELIGHHGQRALTDLAAKGRSYDVIYLDPPYHARQSGHPLSEVLLSAVGRSGVMAADGWLLVQHPKEMDLSERVDGLERAALRRHGTTVLSEYRSTAP</sequence>
<keyword evidence="2" id="KW-0808">Transferase</keyword>
<evidence type="ECO:0000313" key="3">
    <source>
        <dbReference type="EMBL" id="SVB06929.1"/>
    </source>
</evidence>